<dbReference type="STRING" id="1144748.KS2013_841"/>
<sequence length="133" mass="15063" precursor="true">MGMLAVFLMLMFDASASSVDQTNFERALAKAHQMEATLSEAEQANLFQAQGQFIVDTFSGCINKTGSPPEEFTVVVELQTDGTVNKAWRQGDGFFVKCFEREMIHKFTFKAPDIPFYTAIEYSNEDKIEFNYD</sequence>
<evidence type="ECO:0000256" key="1">
    <source>
        <dbReference type="SAM" id="SignalP"/>
    </source>
</evidence>
<keyword evidence="1" id="KW-0732">Signal</keyword>
<reference evidence="3" key="1">
    <citation type="submission" date="2015-08" db="EMBL/GenBank/DDBJ databases">
        <authorList>
            <person name="Kim K.M."/>
        </authorList>
    </citation>
    <scope>NUCLEOTIDE SEQUENCE [LARGE SCALE GENOMIC DNA]</scope>
    <source>
        <strain evidence="3">KCTC 23892</strain>
    </source>
</reference>
<feature type="chain" id="PRO_5008544059" evidence="1">
    <location>
        <begin position="17"/>
        <end position="133"/>
    </location>
</feature>
<accession>A0A1B3B9U4</accession>
<dbReference type="EMBL" id="CP012418">
    <property type="protein sequence ID" value="AOE49563.1"/>
    <property type="molecule type" value="Genomic_DNA"/>
</dbReference>
<keyword evidence="3" id="KW-1185">Reference proteome</keyword>
<name>A0A1B3B9U4_9GAMM</name>
<protein>
    <submittedName>
        <fullName evidence="2">Uncharacterized protein</fullName>
    </submittedName>
</protein>
<evidence type="ECO:0000313" key="2">
    <source>
        <dbReference type="EMBL" id="AOE49563.1"/>
    </source>
</evidence>
<dbReference type="RefSeq" id="WP_068990189.1">
    <property type="nucleotide sequence ID" value="NZ_CP012418.1"/>
</dbReference>
<organism evidence="2 3">
    <name type="scientific">Kangiella sediminilitoris</name>
    <dbReference type="NCBI Taxonomy" id="1144748"/>
    <lineage>
        <taxon>Bacteria</taxon>
        <taxon>Pseudomonadati</taxon>
        <taxon>Pseudomonadota</taxon>
        <taxon>Gammaproteobacteria</taxon>
        <taxon>Kangiellales</taxon>
        <taxon>Kangiellaceae</taxon>
        <taxon>Kangiella</taxon>
    </lineage>
</organism>
<proteinExistence type="predicted"/>
<feature type="signal peptide" evidence="1">
    <location>
        <begin position="1"/>
        <end position="16"/>
    </location>
</feature>
<dbReference type="OrthoDB" id="5956725at2"/>
<dbReference type="Proteomes" id="UP000094147">
    <property type="component" value="Chromosome"/>
</dbReference>
<dbReference type="KEGG" id="ksd:KS2013_841"/>
<dbReference type="AlphaFoldDB" id="A0A1B3B9U4"/>
<evidence type="ECO:0000313" key="3">
    <source>
        <dbReference type="Proteomes" id="UP000094147"/>
    </source>
</evidence>
<gene>
    <name evidence="2" type="ORF">KS2013_841</name>
</gene>